<dbReference type="InterPro" id="IPR027417">
    <property type="entry name" value="P-loop_NTPase"/>
</dbReference>
<evidence type="ECO:0008006" key="3">
    <source>
        <dbReference type="Google" id="ProtNLM"/>
    </source>
</evidence>
<accession>A0A7R7WBF3</accession>
<evidence type="ECO:0000313" key="2">
    <source>
        <dbReference type="Proteomes" id="UP000661280"/>
    </source>
</evidence>
<dbReference type="RefSeq" id="XP_041543645.1">
    <property type="nucleotide sequence ID" value="XM_041690018.1"/>
</dbReference>
<gene>
    <name evidence="1" type="ORF">AKAW2_50224A</name>
</gene>
<reference evidence="1" key="2">
    <citation type="submission" date="2021-02" db="EMBL/GenBank/DDBJ databases">
        <title>Aspergillus luchuensis mut. kawachii IFO 4304 genome sequence.</title>
        <authorList>
            <person name="Mori K."/>
            <person name="Kadooka C."/>
            <person name="Goto M."/>
            <person name="Futagami T."/>
        </authorList>
    </citation>
    <scope>NUCLEOTIDE SEQUENCE</scope>
    <source>
        <strain evidence="1">IFO 4308</strain>
    </source>
</reference>
<dbReference type="AlphaFoldDB" id="A0A7R7WBF3"/>
<reference evidence="1" key="1">
    <citation type="submission" date="2021-01" db="EMBL/GenBank/DDBJ databases">
        <authorList>
            <consortium name="Aspergillus luchuensis mut. kawachii IFO 4304 genome sequencing consortium"/>
            <person name="Kazuki M."/>
            <person name="Futagami T."/>
        </authorList>
    </citation>
    <scope>NUCLEOTIDE SEQUENCE</scope>
    <source>
        <strain evidence="1">IFO 4308</strain>
    </source>
</reference>
<protein>
    <recommendedName>
        <fullName evidence="3">ATPase AAA-type core domain-containing protein</fullName>
    </recommendedName>
</protein>
<dbReference type="GeneID" id="64961204"/>
<dbReference type="Proteomes" id="UP000661280">
    <property type="component" value="Chromosome 5"/>
</dbReference>
<keyword evidence="2" id="KW-1185">Reference proteome</keyword>
<sequence>MFAGRPKATKALKGKRTVKLSSNGVALCAMLYSIHDVTARGGHILIMTTNVIKQLDKALLCLGRVDMETDFGYGSLGTIRTSFTQPPSGTSWVFWTQGGQFRPHALPSCAE</sequence>
<evidence type="ECO:0000313" key="1">
    <source>
        <dbReference type="EMBL" id="BCR99882.1"/>
    </source>
</evidence>
<proteinExistence type="predicted"/>
<dbReference type="Gene3D" id="3.40.50.300">
    <property type="entry name" value="P-loop containing nucleotide triphosphate hydrolases"/>
    <property type="match status" value="1"/>
</dbReference>
<dbReference type="KEGG" id="aluc:AKAW2_50224A"/>
<dbReference type="OrthoDB" id="10251412at2759"/>
<name>A0A7R7WBF3_ASPKA</name>
<organism evidence="1 2">
    <name type="scientific">Aspergillus kawachii</name>
    <name type="common">White koji mold</name>
    <name type="synonym">Aspergillus awamori var. kawachi</name>
    <dbReference type="NCBI Taxonomy" id="1069201"/>
    <lineage>
        <taxon>Eukaryota</taxon>
        <taxon>Fungi</taxon>
        <taxon>Dikarya</taxon>
        <taxon>Ascomycota</taxon>
        <taxon>Pezizomycotina</taxon>
        <taxon>Eurotiomycetes</taxon>
        <taxon>Eurotiomycetidae</taxon>
        <taxon>Eurotiales</taxon>
        <taxon>Aspergillaceae</taxon>
        <taxon>Aspergillus</taxon>
        <taxon>Aspergillus subgen. Circumdati</taxon>
    </lineage>
</organism>
<dbReference type="EMBL" id="AP024429">
    <property type="protein sequence ID" value="BCR99882.1"/>
    <property type="molecule type" value="Genomic_DNA"/>
</dbReference>